<comment type="cofactor">
    <cofactor evidence="1">
        <name>Mg(2+)</name>
        <dbReference type="ChEBI" id="CHEBI:18420"/>
    </cofactor>
</comment>
<reference evidence="14" key="1">
    <citation type="submission" date="2018-05" db="EMBL/GenBank/DDBJ databases">
        <authorList>
            <person name="Lanie J.A."/>
            <person name="Ng W.-L."/>
            <person name="Kazmierczak K.M."/>
            <person name="Andrzejewski T.M."/>
            <person name="Davidsen T.M."/>
            <person name="Wayne K.J."/>
            <person name="Tettelin H."/>
            <person name="Glass J.I."/>
            <person name="Rusch D."/>
            <person name="Podicherti R."/>
            <person name="Tsui H.-C.T."/>
            <person name="Winkler M.E."/>
        </authorList>
    </citation>
    <scope>NUCLEOTIDE SEQUENCE</scope>
</reference>
<evidence type="ECO:0000256" key="7">
    <source>
        <dbReference type="ARBA" id="ARBA00022676"/>
    </source>
</evidence>
<dbReference type="CDD" id="cd06223">
    <property type="entry name" value="PRTases_typeI"/>
    <property type="match status" value="1"/>
</dbReference>
<comment type="similarity">
    <text evidence="4">Belongs to the purine/pyrimidine phosphoribosyltransferase family.</text>
</comment>
<keyword evidence="10" id="KW-0660">Purine salvage</keyword>
<dbReference type="SUPFAM" id="SSF53271">
    <property type="entry name" value="PRTase-like"/>
    <property type="match status" value="1"/>
</dbReference>
<evidence type="ECO:0000256" key="5">
    <source>
        <dbReference type="ARBA" id="ARBA00011895"/>
    </source>
</evidence>
<dbReference type="Gene3D" id="3.40.50.2020">
    <property type="match status" value="1"/>
</dbReference>
<evidence type="ECO:0000256" key="11">
    <source>
        <dbReference type="ARBA" id="ARBA00022741"/>
    </source>
</evidence>
<evidence type="ECO:0000259" key="13">
    <source>
        <dbReference type="Pfam" id="PF00156"/>
    </source>
</evidence>
<dbReference type="GO" id="GO:0000166">
    <property type="term" value="F:nucleotide binding"/>
    <property type="evidence" value="ECO:0007669"/>
    <property type="project" value="UniProtKB-KW"/>
</dbReference>
<keyword evidence="9" id="KW-0479">Metal-binding</keyword>
<proteinExistence type="inferred from homology"/>
<dbReference type="PANTHER" id="PTHR43340:SF1">
    <property type="entry name" value="HYPOXANTHINE PHOSPHORIBOSYLTRANSFERASE"/>
    <property type="match status" value="1"/>
</dbReference>
<gene>
    <name evidence="14" type="ORF">METZ01_LOCUS164223</name>
</gene>
<evidence type="ECO:0000256" key="8">
    <source>
        <dbReference type="ARBA" id="ARBA00022679"/>
    </source>
</evidence>
<evidence type="ECO:0000313" key="14">
    <source>
        <dbReference type="EMBL" id="SVB11369.1"/>
    </source>
</evidence>
<keyword evidence="6" id="KW-0963">Cytoplasm</keyword>
<dbReference type="GO" id="GO:0032264">
    <property type="term" value="P:IMP salvage"/>
    <property type="evidence" value="ECO:0007669"/>
    <property type="project" value="TreeGrafter"/>
</dbReference>
<evidence type="ECO:0000256" key="2">
    <source>
        <dbReference type="ARBA" id="ARBA00004496"/>
    </source>
</evidence>
<evidence type="ECO:0000256" key="6">
    <source>
        <dbReference type="ARBA" id="ARBA00022490"/>
    </source>
</evidence>
<evidence type="ECO:0000256" key="10">
    <source>
        <dbReference type="ARBA" id="ARBA00022726"/>
    </source>
</evidence>
<dbReference type="GO" id="GO:0006178">
    <property type="term" value="P:guanine salvage"/>
    <property type="evidence" value="ECO:0007669"/>
    <property type="project" value="TreeGrafter"/>
</dbReference>
<dbReference type="InterPro" id="IPR050408">
    <property type="entry name" value="HGPRT"/>
</dbReference>
<dbReference type="GO" id="GO:0032263">
    <property type="term" value="P:GMP salvage"/>
    <property type="evidence" value="ECO:0007669"/>
    <property type="project" value="TreeGrafter"/>
</dbReference>
<dbReference type="GO" id="GO:0046100">
    <property type="term" value="P:hypoxanthine metabolic process"/>
    <property type="evidence" value="ECO:0007669"/>
    <property type="project" value="TreeGrafter"/>
</dbReference>
<evidence type="ECO:0000256" key="9">
    <source>
        <dbReference type="ARBA" id="ARBA00022723"/>
    </source>
</evidence>
<protein>
    <recommendedName>
        <fullName evidence="5">hypoxanthine phosphoribosyltransferase</fullName>
        <ecNumber evidence="5">2.4.2.8</ecNumber>
    </recommendedName>
</protein>
<evidence type="ECO:0000256" key="4">
    <source>
        <dbReference type="ARBA" id="ARBA00008391"/>
    </source>
</evidence>
<dbReference type="GO" id="GO:0006166">
    <property type="term" value="P:purine ribonucleoside salvage"/>
    <property type="evidence" value="ECO:0007669"/>
    <property type="project" value="UniProtKB-KW"/>
</dbReference>
<dbReference type="AlphaFoldDB" id="A0A382BCN1"/>
<dbReference type="PANTHER" id="PTHR43340">
    <property type="entry name" value="HYPOXANTHINE-GUANINE PHOSPHORIBOSYLTRANSFERASE"/>
    <property type="match status" value="1"/>
</dbReference>
<keyword evidence="7" id="KW-0328">Glycosyltransferase</keyword>
<name>A0A382BCN1_9ZZZZ</name>
<dbReference type="GO" id="GO:0000287">
    <property type="term" value="F:magnesium ion binding"/>
    <property type="evidence" value="ECO:0007669"/>
    <property type="project" value="TreeGrafter"/>
</dbReference>
<sequence length="174" mass="19722">MYGYNLVPIYTQEQIKDRVKELGVEISNKFRDEIPIFIGVLNGSFVFLADLLRELTIDCEMDFIKLSSYEKTLSTGIVHLLKDISADITGRHVIIVEDIIDSGLTISFLKNRLEGAIPKSVSTVSLLYKPGVAKLDFSIDFVGFEIPSDYVVGYGLDMNQKLRHLPEIYRLENE</sequence>
<dbReference type="GO" id="GO:0004422">
    <property type="term" value="F:hypoxanthine phosphoribosyltransferase activity"/>
    <property type="evidence" value="ECO:0007669"/>
    <property type="project" value="InterPro"/>
</dbReference>
<dbReference type="EC" id="2.4.2.8" evidence="5"/>
<dbReference type="InterPro" id="IPR000836">
    <property type="entry name" value="PRTase_dom"/>
</dbReference>
<keyword evidence="12" id="KW-0460">Magnesium</keyword>
<keyword evidence="11" id="KW-0547">Nucleotide-binding</keyword>
<keyword evidence="8" id="KW-0808">Transferase</keyword>
<feature type="domain" description="Phosphoribosyltransferase" evidence="13">
    <location>
        <begin position="10"/>
        <end position="156"/>
    </location>
</feature>
<dbReference type="InterPro" id="IPR005904">
    <property type="entry name" value="Hxn_phspho_trans"/>
</dbReference>
<dbReference type="InterPro" id="IPR029057">
    <property type="entry name" value="PRTase-like"/>
</dbReference>
<accession>A0A382BCN1</accession>
<evidence type="ECO:0000256" key="12">
    <source>
        <dbReference type="ARBA" id="ARBA00022842"/>
    </source>
</evidence>
<comment type="subcellular location">
    <subcellularLocation>
        <location evidence="2">Cytoplasm</location>
    </subcellularLocation>
</comment>
<dbReference type="EMBL" id="UINC01029141">
    <property type="protein sequence ID" value="SVB11369.1"/>
    <property type="molecule type" value="Genomic_DNA"/>
</dbReference>
<dbReference type="GO" id="GO:0005829">
    <property type="term" value="C:cytosol"/>
    <property type="evidence" value="ECO:0007669"/>
    <property type="project" value="TreeGrafter"/>
</dbReference>
<evidence type="ECO:0000256" key="3">
    <source>
        <dbReference type="ARBA" id="ARBA00004669"/>
    </source>
</evidence>
<evidence type="ECO:0000256" key="1">
    <source>
        <dbReference type="ARBA" id="ARBA00001946"/>
    </source>
</evidence>
<comment type="pathway">
    <text evidence="3">Purine metabolism; IMP biosynthesis via salvage pathway; IMP from hypoxanthine: step 1/1.</text>
</comment>
<dbReference type="Pfam" id="PF00156">
    <property type="entry name" value="Pribosyltran"/>
    <property type="match status" value="1"/>
</dbReference>
<organism evidence="14">
    <name type="scientific">marine metagenome</name>
    <dbReference type="NCBI Taxonomy" id="408172"/>
    <lineage>
        <taxon>unclassified sequences</taxon>
        <taxon>metagenomes</taxon>
        <taxon>ecological metagenomes</taxon>
    </lineage>
</organism>
<dbReference type="NCBIfam" id="TIGR01203">
    <property type="entry name" value="HGPRTase"/>
    <property type="match status" value="1"/>
</dbReference>